<evidence type="ECO:0000256" key="1">
    <source>
        <dbReference type="SAM" id="MobiDB-lite"/>
    </source>
</evidence>
<organism evidence="2">
    <name type="scientific">Gaeumannomyces tritici (strain R3-111a-1)</name>
    <name type="common">Wheat and barley take-all root rot fungus</name>
    <name type="synonym">Gaeumannomyces graminis var. tritici</name>
    <dbReference type="NCBI Taxonomy" id="644352"/>
    <lineage>
        <taxon>Eukaryota</taxon>
        <taxon>Fungi</taxon>
        <taxon>Dikarya</taxon>
        <taxon>Ascomycota</taxon>
        <taxon>Pezizomycotina</taxon>
        <taxon>Sordariomycetes</taxon>
        <taxon>Sordariomycetidae</taxon>
        <taxon>Magnaporthales</taxon>
        <taxon>Magnaporthaceae</taxon>
        <taxon>Gaeumannomyces</taxon>
    </lineage>
</organism>
<gene>
    <name evidence="3" type="primary">20354132</name>
    <name evidence="2" type="ORF">GGTG_13674</name>
</gene>
<dbReference type="EMBL" id="GL385426">
    <property type="protein sequence ID" value="EJT68755.1"/>
    <property type="molecule type" value="Genomic_DNA"/>
</dbReference>
<name>J3PJJ0_GAET3</name>
<feature type="region of interest" description="Disordered" evidence="1">
    <location>
        <begin position="1"/>
        <end position="56"/>
    </location>
</feature>
<accession>J3PJJ0</accession>
<reference evidence="3" key="5">
    <citation type="submission" date="2018-04" db="UniProtKB">
        <authorList>
            <consortium name="EnsemblFungi"/>
        </authorList>
    </citation>
    <scope>IDENTIFICATION</scope>
    <source>
        <strain evidence="3">R3-111a-1</strain>
    </source>
</reference>
<dbReference type="AlphaFoldDB" id="J3PJJ0"/>
<dbReference type="HOGENOM" id="CLU_3014273_0_0_1"/>
<evidence type="ECO:0000313" key="3">
    <source>
        <dbReference type="EnsemblFungi" id="EJT68755"/>
    </source>
</evidence>
<dbReference type="RefSeq" id="XP_009229855.1">
    <property type="nucleotide sequence ID" value="XM_009231591.1"/>
</dbReference>
<evidence type="ECO:0000313" key="2">
    <source>
        <dbReference type="EMBL" id="EJT68755.1"/>
    </source>
</evidence>
<reference evidence="4" key="1">
    <citation type="submission" date="2010-07" db="EMBL/GenBank/DDBJ databases">
        <title>The genome sequence of Gaeumannomyces graminis var. tritici strain R3-111a-1.</title>
        <authorList>
            <consortium name="The Broad Institute Genome Sequencing Platform"/>
            <person name="Ma L.-J."/>
            <person name="Dead R."/>
            <person name="Young S."/>
            <person name="Zeng Q."/>
            <person name="Koehrsen M."/>
            <person name="Alvarado L."/>
            <person name="Berlin A."/>
            <person name="Chapman S.B."/>
            <person name="Chen Z."/>
            <person name="Freedman E."/>
            <person name="Gellesch M."/>
            <person name="Goldberg J."/>
            <person name="Griggs A."/>
            <person name="Gujja S."/>
            <person name="Heilman E.R."/>
            <person name="Heiman D."/>
            <person name="Hepburn T."/>
            <person name="Howarth C."/>
            <person name="Jen D."/>
            <person name="Larson L."/>
            <person name="Mehta T."/>
            <person name="Neiman D."/>
            <person name="Pearson M."/>
            <person name="Roberts A."/>
            <person name="Saif S."/>
            <person name="Shea T."/>
            <person name="Shenoy N."/>
            <person name="Sisk P."/>
            <person name="Stolte C."/>
            <person name="Sykes S."/>
            <person name="Walk T."/>
            <person name="White J."/>
            <person name="Yandava C."/>
            <person name="Haas B."/>
            <person name="Nusbaum C."/>
            <person name="Birren B."/>
        </authorList>
    </citation>
    <scope>NUCLEOTIDE SEQUENCE [LARGE SCALE GENOMIC DNA]</scope>
    <source>
        <strain evidence="4">R3-111a-1</strain>
    </source>
</reference>
<keyword evidence="4" id="KW-1185">Reference proteome</keyword>
<sequence>MPLPSAALFDSTHLSRGWDLQKRRNGGGCDSGSRRMAGTAAKRAPLPARTGSVVAG</sequence>
<protein>
    <submittedName>
        <fullName evidence="2 3">Uncharacterized protein</fullName>
    </submittedName>
</protein>
<reference evidence="3" key="4">
    <citation type="journal article" date="2015" name="G3 (Bethesda)">
        <title>Genome sequences of three phytopathogenic species of the Magnaporthaceae family of fungi.</title>
        <authorList>
            <person name="Okagaki L.H."/>
            <person name="Nunes C.C."/>
            <person name="Sailsbery J."/>
            <person name="Clay B."/>
            <person name="Brown D."/>
            <person name="John T."/>
            <person name="Oh Y."/>
            <person name="Young N."/>
            <person name="Fitzgerald M."/>
            <person name="Haas B.J."/>
            <person name="Zeng Q."/>
            <person name="Young S."/>
            <person name="Adiconis X."/>
            <person name="Fan L."/>
            <person name="Levin J.Z."/>
            <person name="Mitchell T.K."/>
            <person name="Okubara P.A."/>
            <person name="Farman M.L."/>
            <person name="Kohn L.M."/>
            <person name="Birren B."/>
            <person name="Ma L.-J."/>
            <person name="Dean R.A."/>
        </authorList>
    </citation>
    <scope>NUCLEOTIDE SEQUENCE</scope>
    <source>
        <strain evidence="3">R3-111a-1</strain>
    </source>
</reference>
<reference evidence="2" key="3">
    <citation type="submission" date="2010-09" db="EMBL/GenBank/DDBJ databases">
        <title>Annotation of Gaeumannomyces graminis var. tritici R3-111a-1.</title>
        <authorList>
            <consortium name="The Broad Institute Genome Sequencing Platform"/>
            <person name="Ma L.-J."/>
            <person name="Dead R."/>
            <person name="Young S.K."/>
            <person name="Zeng Q."/>
            <person name="Gargeya S."/>
            <person name="Fitzgerald M."/>
            <person name="Haas B."/>
            <person name="Abouelleil A."/>
            <person name="Alvarado L."/>
            <person name="Arachchi H.M."/>
            <person name="Berlin A."/>
            <person name="Brown A."/>
            <person name="Chapman S.B."/>
            <person name="Chen Z."/>
            <person name="Dunbar C."/>
            <person name="Freedman E."/>
            <person name="Gearin G."/>
            <person name="Gellesch M."/>
            <person name="Goldberg J."/>
            <person name="Griggs A."/>
            <person name="Gujja S."/>
            <person name="Heiman D."/>
            <person name="Howarth C."/>
            <person name="Larson L."/>
            <person name="Lui A."/>
            <person name="MacDonald P.J.P."/>
            <person name="Mehta T."/>
            <person name="Montmayeur A."/>
            <person name="Murphy C."/>
            <person name="Neiman D."/>
            <person name="Pearson M."/>
            <person name="Priest M."/>
            <person name="Roberts A."/>
            <person name="Saif S."/>
            <person name="Shea T."/>
            <person name="Shenoy N."/>
            <person name="Sisk P."/>
            <person name="Stolte C."/>
            <person name="Sykes S."/>
            <person name="Yandava C."/>
            <person name="Wortman J."/>
            <person name="Nusbaum C."/>
            <person name="Birren B."/>
        </authorList>
    </citation>
    <scope>NUCLEOTIDE SEQUENCE</scope>
    <source>
        <strain evidence="2">R3-111a-1</strain>
    </source>
</reference>
<dbReference type="EnsemblFungi" id="EJT68755">
    <property type="protein sequence ID" value="EJT68755"/>
    <property type="gene ID" value="GGTG_13674"/>
</dbReference>
<reference evidence="2" key="2">
    <citation type="submission" date="2010-07" db="EMBL/GenBank/DDBJ databases">
        <authorList>
            <consortium name="The Broad Institute Genome Sequencing Platform"/>
            <consortium name="Broad Institute Genome Sequencing Center for Infectious Disease"/>
            <person name="Ma L.-J."/>
            <person name="Dead R."/>
            <person name="Young S."/>
            <person name="Zeng Q."/>
            <person name="Koehrsen M."/>
            <person name="Alvarado L."/>
            <person name="Berlin A."/>
            <person name="Chapman S.B."/>
            <person name="Chen Z."/>
            <person name="Freedman E."/>
            <person name="Gellesch M."/>
            <person name="Goldberg J."/>
            <person name="Griggs A."/>
            <person name="Gujja S."/>
            <person name="Heilman E.R."/>
            <person name="Heiman D."/>
            <person name="Hepburn T."/>
            <person name="Howarth C."/>
            <person name="Jen D."/>
            <person name="Larson L."/>
            <person name="Mehta T."/>
            <person name="Neiman D."/>
            <person name="Pearson M."/>
            <person name="Roberts A."/>
            <person name="Saif S."/>
            <person name="Shea T."/>
            <person name="Shenoy N."/>
            <person name="Sisk P."/>
            <person name="Stolte C."/>
            <person name="Sykes S."/>
            <person name="Walk T."/>
            <person name="White J."/>
            <person name="Yandava C."/>
            <person name="Haas B."/>
            <person name="Nusbaum C."/>
            <person name="Birren B."/>
        </authorList>
    </citation>
    <scope>NUCLEOTIDE SEQUENCE</scope>
    <source>
        <strain evidence="2">R3-111a-1</strain>
    </source>
</reference>
<evidence type="ECO:0000313" key="4">
    <source>
        <dbReference type="Proteomes" id="UP000006039"/>
    </source>
</evidence>
<dbReference type="VEuPathDB" id="FungiDB:GGTG_13674"/>
<dbReference type="Proteomes" id="UP000006039">
    <property type="component" value="Unassembled WGS sequence"/>
</dbReference>
<dbReference type="GeneID" id="20354132"/>
<proteinExistence type="predicted"/>